<dbReference type="CDD" id="cd06261">
    <property type="entry name" value="TM_PBP2"/>
    <property type="match status" value="1"/>
</dbReference>
<gene>
    <name evidence="9" type="primary">ssuC_7</name>
    <name evidence="9" type="ORF">MAMMFC1_00168</name>
</gene>
<keyword evidence="6 7" id="KW-0472">Membrane</keyword>
<feature type="domain" description="ABC transmembrane type-1" evidence="8">
    <location>
        <begin position="63"/>
        <end position="243"/>
    </location>
</feature>
<keyword evidence="3" id="KW-1003">Cell membrane</keyword>
<comment type="subcellular location">
    <subcellularLocation>
        <location evidence="1 7">Cell membrane</location>
        <topology evidence="1 7">Multi-pass membrane protein</topology>
    </subcellularLocation>
</comment>
<accession>A0A348AEN7</accession>
<feature type="transmembrane region" description="Helical" evidence="7">
    <location>
        <begin position="111"/>
        <end position="134"/>
    </location>
</feature>
<keyword evidence="2 7" id="KW-0813">Transport</keyword>
<evidence type="ECO:0000256" key="6">
    <source>
        <dbReference type="ARBA" id="ARBA00023136"/>
    </source>
</evidence>
<proteinExistence type="inferred from homology"/>
<feature type="transmembrane region" description="Helical" evidence="7">
    <location>
        <begin position="12"/>
        <end position="29"/>
    </location>
</feature>
<keyword evidence="10" id="KW-1185">Reference proteome</keyword>
<dbReference type="PANTHER" id="PTHR30151">
    <property type="entry name" value="ALKANE SULFONATE ABC TRANSPORTER-RELATED, MEMBRANE SUBUNIT"/>
    <property type="match status" value="1"/>
</dbReference>
<dbReference type="SUPFAM" id="SSF161098">
    <property type="entry name" value="MetI-like"/>
    <property type="match status" value="1"/>
</dbReference>
<evidence type="ECO:0000313" key="10">
    <source>
        <dbReference type="Proteomes" id="UP000276437"/>
    </source>
</evidence>
<dbReference type="EMBL" id="AP018449">
    <property type="protein sequence ID" value="BBB89535.1"/>
    <property type="molecule type" value="Genomic_DNA"/>
</dbReference>
<evidence type="ECO:0000256" key="2">
    <source>
        <dbReference type="ARBA" id="ARBA00022448"/>
    </source>
</evidence>
<evidence type="ECO:0000259" key="8">
    <source>
        <dbReference type="PROSITE" id="PS50928"/>
    </source>
</evidence>
<evidence type="ECO:0000256" key="4">
    <source>
        <dbReference type="ARBA" id="ARBA00022692"/>
    </source>
</evidence>
<dbReference type="GO" id="GO:0005886">
    <property type="term" value="C:plasma membrane"/>
    <property type="evidence" value="ECO:0007669"/>
    <property type="project" value="UniProtKB-SubCell"/>
</dbReference>
<feature type="transmembrane region" description="Helical" evidence="7">
    <location>
        <begin position="226"/>
        <end position="244"/>
    </location>
</feature>
<organism evidence="9 10">
    <name type="scientific">Methylomusa anaerophila</name>
    <dbReference type="NCBI Taxonomy" id="1930071"/>
    <lineage>
        <taxon>Bacteria</taxon>
        <taxon>Bacillati</taxon>
        <taxon>Bacillota</taxon>
        <taxon>Negativicutes</taxon>
        <taxon>Selenomonadales</taxon>
        <taxon>Sporomusaceae</taxon>
        <taxon>Methylomusa</taxon>
    </lineage>
</organism>
<dbReference type="Pfam" id="PF00528">
    <property type="entry name" value="BPD_transp_1"/>
    <property type="match status" value="1"/>
</dbReference>
<dbReference type="InterPro" id="IPR000515">
    <property type="entry name" value="MetI-like"/>
</dbReference>
<reference evidence="9 10" key="1">
    <citation type="journal article" date="2018" name="Int. J. Syst. Evol. Microbiol.">
        <title>Methylomusa anaerophila gen. nov., sp. nov., an anaerobic methanol-utilizing bacterium isolated from a microbial fuel cell.</title>
        <authorList>
            <person name="Amano N."/>
            <person name="Yamamuro A."/>
            <person name="Miyahara M."/>
            <person name="Kouzuma A."/>
            <person name="Abe T."/>
            <person name="Watanabe K."/>
        </authorList>
    </citation>
    <scope>NUCLEOTIDE SEQUENCE [LARGE SCALE GENOMIC DNA]</scope>
    <source>
        <strain evidence="9 10">MMFC1</strain>
    </source>
</reference>
<dbReference type="FunFam" id="1.10.3720.10:FF:000003">
    <property type="entry name" value="Aliphatic sulfonate ABC transporter permease"/>
    <property type="match status" value="1"/>
</dbReference>
<dbReference type="PANTHER" id="PTHR30151:SF0">
    <property type="entry name" value="ABC TRANSPORTER PERMEASE PROTEIN MJ0413-RELATED"/>
    <property type="match status" value="1"/>
</dbReference>
<feature type="transmembrane region" description="Helical" evidence="7">
    <location>
        <begin position="167"/>
        <end position="186"/>
    </location>
</feature>
<dbReference type="GO" id="GO:0042918">
    <property type="term" value="P:alkanesulfonate transmembrane transport"/>
    <property type="evidence" value="ECO:0007669"/>
    <property type="project" value="UniProtKB-ARBA"/>
</dbReference>
<dbReference type="Proteomes" id="UP000276437">
    <property type="component" value="Chromosome"/>
</dbReference>
<evidence type="ECO:0000256" key="3">
    <source>
        <dbReference type="ARBA" id="ARBA00022475"/>
    </source>
</evidence>
<name>A0A348AEN7_9FIRM</name>
<feature type="transmembrane region" description="Helical" evidence="7">
    <location>
        <begin position="71"/>
        <end position="91"/>
    </location>
</feature>
<dbReference type="AlphaFoldDB" id="A0A348AEN7"/>
<dbReference type="PROSITE" id="PS50928">
    <property type="entry name" value="ABC_TM1"/>
    <property type="match status" value="1"/>
</dbReference>
<dbReference type="KEGG" id="mana:MAMMFC1_00168"/>
<protein>
    <submittedName>
        <fullName evidence="9">Putative aliphatic sulfonates transport permease protein SsuC</fullName>
    </submittedName>
</protein>
<evidence type="ECO:0000256" key="5">
    <source>
        <dbReference type="ARBA" id="ARBA00022989"/>
    </source>
</evidence>
<keyword evidence="4 7" id="KW-0812">Transmembrane</keyword>
<keyword evidence="5 7" id="KW-1133">Transmembrane helix</keyword>
<dbReference type="RefSeq" id="WP_174234355.1">
    <property type="nucleotide sequence ID" value="NZ_AP018449.1"/>
</dbReference>
<dbReference type="InterPro" id="IPR035906">
    <property type="entry name" value="MetI-like_sf"/>
</dbReference>
<evidence type="ECO:0000256" key="1">
    <source>
        <dbReference type="ARBA" id="ARBA00004651"/>
    </source>
</evidence>
<comment type="similarity">
    <text evidence="7">Belongs to the binding-protein-dependent transport system permease family.</text>
</comment>
<evidence type="ECO:0000256" key="7">
    <source>
        <dbReference type="RuleBase" id="RU363032"/>
    </source>
</evidence>
<evidence type="ECO:0000313" key="9">
    <source>
        <dbReference type="EMBL" id="BBB89535.1"/>
    </source>
</evidence>
<dbReference type="Gene3D" id="1.10.3720.10">
    <property type="entry name" value="MetI-like"/>
    <property type="match status" value="1"/>
</dbReference>
<feature type="transmembrane region" description="Helical" evidence="7">
    <location>
        <begin position="193"/>
        <end position="214"/>
    </location>
</feature>
<sequence length="260" mass="28818">MVKLQSIRLEPVLERTLAVGLLLLAWELLPRMGFLDARFLPPFSEVIERLVKMIVTGRMSVHLLASLQRSLIGFSLAVALSLPLGVMMGWFKRFERGVDPLLQMSRNTSVLALYPVFILVFGLGELSKVAIIFWGTLWPILINTIEGVKGADPLLIKSARSMGSSQLTLLFKVVLPSAMPSILTGFRLSAARSVLVLVAAEMLGAQKGLGYLIFQAQLDNETPEMYAGIVLIALIGVLLNYTLIRFERHATRWKEQVEAN</sequence>